<dbReference type="InterPro" id="IPR050535">
    <property type="entry name" value="DNA_Repair-Maintenance_Comp"/>
</dbReference>
<dbReference type="SUPFAM" id="SSF56300">
    <property type="entry name" value="Metallo-dependent phosphatases"/>
    <property type="match status" value="1"/>
</dbReference>
<dbReference type="InterPro" id="IPR041796">
    <property type="entry name" value="Mre11_N"/>
</dbReference>
<evidence type="ECO:0000313" key="4">
    <source>
        <dbReference type="Proteomes" id="UP000183047"/>
    </source>
</evidence>
<dbReference type="AlphaFoldDB" id="A0A1G5DSR1"/>
<dbReference type="EMBL" id="FMUR01000009">
    <property type="protein sequence ID" value="SCY17813.1"/>
    <property type="molecule type" value="Genomic_DNA"/>
</dbReference>
<dbReference type="Gene3D" id="3.60.21.10">
    <property type="match status" value="1"/>
</dbReference>
<feature type="domain" description="Calcineurin-like phosphoesterase" evidence="2">
    <location>
        <begin position="1"/>
        <end position="194"/>
    </location>
</feature>
<accession>A0A1G5DSR1</accession>
<dbReference type="Pfam" id="PF00149">
    <property type="entry name" value="Metallophos"/>
    <property type="match status" value="1"/>
</dbReference>
<keyword evidence="1" id="KW-0378">Hydrolase</keyword>
<dbReference type="OrthoDB" id="9773856at2"/>
<keyword evidence="3" id="KW-0540">Nuclease</keyword>
<evidence type="ECO:0000256" key="1">
    <source>
        <dbReference type="ARBA" id="ARBA00022801"/>
    </source>
</evidence>
<dbReference type="Proteomes" id="UP000183047">
    <property type="component" value="Unassembled WGS sequence"/>
</dbReference>
<reference evidence="4" key="1">
    <citation type="submission" date="2016-10" db="EMBL/GenBank/DDBJ databases">
        <authorList>
            <person name="Varghese N."/>
            <person name="Submissions S."/>
        </authorList>
    </citation>
    <scope>NUCLEOTIDE SEQUENCE [LARGE SCALE GENOMIC DNA]</scope>
    <source>
        <strain evidence="4">XBD2006</strain>
    </source>
</reference>
<organism evidence="3 4">
    <name type="scientific">Butyrivibrio hungatei</name>
    <dbReference type="NCBI Taxonomy" id="185008"/>
    <lineage>
        <taxon>Bacteria</taxon>
        <taxon>Bacillati</taxon>
        <taxon>Bacillota</taxon>
        <taxon>Clostridia</taxon>
        <taxon>Lachnospirales</taxon>
        <taxon>Lachnospiraceae</taxon>
        <taxon>Butyrivibrio</taxon>
    </lineage>
</organism>
<name>A0A1G5DSR1_9FIRM</name>
<keyword evidence="3" id="KW-0269">Exonuclease</keyword>
<dbReference type="InterPro" id="IPR029052">
    <property type="entry name" value="Metallo-depent_PP-like"/>
</dbReference>
<dbReference type="PANTHER" id="PTHR30337:SF7">
    <property type="entry name" value="PHOSPHOESTERASE"/>
    <property type="match status" value="1"/>
</dbReference>
<evidence type="ECO:0000313" key="3">
    <source>
        <dbReference type="EMBL" id="SCY17813.1"/>
    </source>
</evidence>
<dbReference type="InterPro" id="IPR004843">
    <property type="entry name" value="Calcineurin-like_PHP"/>
</dbReference>
<sequence>MKIIHCADIHLDSQMTANLDKVKAKERKHEILDTFLRMVDYAENNNIDAVIIAGDLFDTKSFSAGTRNSVVDAIVSHQDIAFYYLKGNHGGGDHFIDAIKEIPDNLHLFEESWKKYNLFEKEGKRITLSGIELSNDNISTVYSSLLLDPRDFNIVTMHGQISTYQVKTSPDNISLSDLRNKNIDYLALGHIHEYQEGSLPPRGKYCYCGCLEGRGFDECGKHGFVVLDIDEGDFTYNTEFIDFAKRHLYEIPVDISDCKTNADIRGKIDAAIGLQKSETKDLLKIVLTGDIEVDCEKNTEYLAKILLERFYFAKVKDKTKIAVDYNDYELDASLKGEFVRIVKGDESLTEEEKAEIIRCGFQALNGEDIEL</sequence>
<dbReference type="PANTHER" id="PTHR30337">
    <property type="entry name" value="COMPONENT OF ATP-DEPENDENT DSDNA EXONUCLEASE"/>
    <property type="match status" value="1"/>
</dbReference>
<evidence type="ECO:0000259" key="2">
    <source>
        <dbReference type="Pfam" id="PF00149"/>
    </source>
</evidence>
<keyword evidence="4" id="KW-1185">Reference proteome</keyword>
<dbReference type="GO" id="GO:0004527">
    <property type="term" value="F:exonuclease activity"/>
    <property type="evidence" value="ECO:0007669"/>
    <property type="project" value="UniProtKB-KW"/>
</dbReference>
<protein>
    <submittedName>
        <fullName evidence="3">DNA repair exonuclease SbcCD nuclease subunit</fullName>
    </submittedName>
</protein>
<dbReference type="CDD" id="cd00840">
    <property type="entry name" value="MPP_Mre11_N"/>
    <property type="match status" value="1"/>
</dbReference>
<gene>
    <name evidence="3" type="ORF">SAMN02910451_01640</name>
</gene>
<proteinExistence type="predicted"/>